<dbReference type="PANTHER" id="PTHR11467:SF36">
    <property type="entry name" value="HISTONE 24-RELATED"/>
    <property type="match status" value="1"/>
</dbReference>
<dbReference type="InterPro" id="IPR036388">
    <property type="entry name" value="WH-like_DNA-bd_sf"/>
</dbReference>
<sequence length="267" mass="28601">MSTAAANSPTTTPTQQNAKKGISKKAQKPKSPKASKKPKSPSDHPPYKSMIKKALDELKEKKGASRLAILKFIMSHYKLGENPAKINAHLKQALKRGVQTGSLKQTKGIGAAGSFILGEGKAIKIVSKSVSPKKAKAKTAGVKKPAVKKATPKKKVSGKKAAPAKASPAAAKPAAAPTPAVVAPSPPAAKKTVKPKAKSAKKGKSPKKSQKRPEGRSQLLQRQKEGSLLQRLQLRALRRMDFERCQTFLAFLKNFKSPIWISPIILY</sequence>
<dbReference type="GO" id="GO:0000786">
    <property type="term" value="C:nucleosome"/>
    <property type="evidence" value="ECO:0007669"/>
    <property type="project" value="InterPro"/>
</dbReference>
<dbReference type="PROSITE" id="PS51504">
    <property type="entry name" value="H15"/>
    <property type="match status" value="1"/>
</dbReference>
<dbReference type="Pfam" id="PF00538">
    <property type="entry name" value="Linker_histone"/>
    <property type="match status" value="1"/>
</dbReference>
<reference evidence="10 11" key="1">
    <citation type="submission" date="2020-08" db="EMBL/GenBank/DDBJ databases">
        <authorList>
            <person name="Koutsovoulos G."/>
            <person name="Danchin GJ E."/>
        </authorList>
    </citation>
    <scope>NUCLEOTIDE SEQUENCE [LARGE SCALE GENOMIC DNA]</scope>
</reference>
<evidence type="ECO:0000256" key="6">
    <source>
        <dbReference type="ARBA" id="ARBA00023242"/>
    </source>
</evidence>
<keyword evidence="6 7" id="KW-0539">Nucleus</keyword>
<dbReference type="PRINTS" id="PR00624">
    <property type="entry name" value="HISTONEH5"/>
</dbReference>
<evidence type="ECO:0000259" key="9">
    <source>
        <dbReference type="PROSITE" id="PS51504"/>
    </source>
</evidence>
<dbReference type="InterPro" id="IPR036390">
    <property type="entry name" value="WH_DNA-bd_sf"/>
</dbReference>
<dbReference type="InterPro" id="IPR005819">
    <property type="entry name" value="H1/H5"/>
</dbReference>
<dbReference type="SMART" id="SM00526">
    <property type="entry name" value="H15"/>
    <property type="match status" value="1"/>
</dbReference>
<dbReference type="GO" id="GO:0003690">
    <property type="term" value="F:double-stranded DNA binding"/>
    <property type="evidence" value="ECO:0007669"/>
    <property type="project" value="TreeGrafter"/>
</dbReference>
<organism evidence="10 11">
    <name type="scientific">Meloidogyne enterolobii</name>
    <name type="common">Root-knot nematode worm</name>
    <name type="synonym">Meloidogyne mayaguensis</name>
    <dbReference type="NCBI Taxonomy" id="390850"/>
    <lineage>
        <taxon>Eukaryota</taxon>
        <taxon>Metazoa</taxon>
        <taxon>Ecdysozoa</taxon>
        <taxon>Nematoda</taxon>
        <taxon>Chromadorea</taxon>
        <taxon>Rhabditida</taxon>
        <taxon>Tylenchina</taxon>
        <taxon>Tylenchomorpha</taxon>
        <taxon>Tylenchoidea</taxon>
        <taxon>Meloidogynidae</taxon>
        <taxon>Meloidogyninae</taxon>
        <taxon>Meloidogyne</taxon>
    </lineage>
</organism>
<evidence type="ECO:0000256" key="3">
    <source>
        <dbReference type="ARBA" id="ARBA00022454"/>
    </source>
</evidence>
<feature type="domain" description="H15" evidence="9">
    <location>
        <begin position="43"/>
        <end position="119"/>
    </location>
</feature>
<name>A0A6V7WX66_MELEN</name>
<dbReference type="PANTHER" id="PTHR11467">
    <property type="entry name" value="HISTONE H1"/>
    <property type="match status" value="1"/>
</dbReference>
<keyword evidence="3 7" id="KW-0158">Chromosome</keyword>
<comment type="similarity">
    <text evidence="7">Belongs to the histone H1/H5 family.</text>
</comment>
<dbReference type="Gene3D" id="1.10.10.10">
    <property type="entry name" value="Winged helix-like DNA-binding domain superfamily/Winged helix DNA-binding domain"/>
    <property type="match status" value="1"/>
</dbReference>
<evidence type="ECO:0000256" key="8">
    <source>
        <dbReference type="SAM" id="MobiDB-lite"/>
    </source>
</evidence>
<evidence type="ECO:0000256" key="7">
    <source>
        <dbReference type="RuleBase" id="RU003894"/>
    </source>
</evidence>
<dbReference type="GO" id="GO:0005634">
    <property type="term" value="C:nucleus"/>
    <property type="evidence" value="ECO:0007669"/>
    <property type="project" value="UniProtKB-SubCell"/>
</dbReference>
<dbReference type="GO" id="GO:0031492">
    <property type="term" value="F:nucleosomal DNA binding"/>
    <property type="evidence" value="ECO:0007669"/>
    <property type="project" value="TreeGrafter"/>
</dbReference>
<dbReference type="GO" id="GO:0030261">
    <property type="term" value="P:chromosome condensation"/>
    <property type="evidence" value="ECO:0007669"/>
    <property type="project" value="TreeGrafter"/>
</dbReference>
<dbReference type="EMBL" id="CAJEWN010000888">
    <property type="protein sequence ID" value="CAD2191604.1"/>
    <property type="molecule type" value="Genomic_DNA"/>
</dbReference>
<dbReference type="OrthoDB" id="1110759at2759"/>
<comment type="subcellular location">
    <subcellularLocation>
        <location evidence="2">Chromosome</location>
    </subcellularLocation>
    <subcellularLocation>
        <location evidence="1 7">Nucleus</location>
    </subcellularLocation>
</comment>
<evidence type="ECO:0000313" key="11">
    <source>
        <dbReference type="Proteomes" id="UP000580250"/>
    </source>
</evidence>
<keyword evidence="4" id="KW-0007">Acetylation</keyword>
<dbReference type="InterPro" id="IPR005818">
    <property type="entry name" value="Histone_H1/H5_H15"/>
</dbReference>
<feature type="compositionally biased region" description="Basic residues" evidence="8">
    <location>
        <begin position="145"/>
        <end position="158"/>
    </location>
</feature>
<evidence type="ECO:0000256" key="5">
    <source>
        <dbReference type="ARBA" id="ARBA00023125"/>
    </source>
</evidence>
<feature type="compositionally biased region" description="Basic residues" evidence="8">
    <location>
        <begin position="191"/>
        <end position="210"/>
    </location>
</feature>
<dbReference type="AlphaFoldDB" id="A0A6V7WX66"/>
<evidence type="ECO:0000256" key="4">
    <source>
        <dbReference type="ARBA" id="ARBA00022990"/>
    </source>
</evidence>
<accession>A0A6V7WX66</accession>
<dbReference type="GO" id="GO:0045910">
    <property type="term" value="P:negative regulation of DNA recombination"/>
    <property type="evidence" value="ECO:0007669"/>
    <property type="project" value="TreeGrafter"/>
</dbReference>
<dbReference type="FunFam" id="1.10.10.10:FF:000140">
    <property type="entry name" value="Histone H1.0"/>
    <property type="match status" value="1"/>
</dbReference>
<feature type="compositionally biased region" description="Low complexity" evidence="8">
    <location>
        <begin position="159"/>
        <end position="183"/>
    </location>
</feature>
<dbReference type="GO" id="GO:0030527">
    <property type="term" value="F:structural constituent of chromatin"/>
    <property type="evidence" value="ECO:0007669"/>
    <property type="project" value="InterPro"/>
</dbReference>
<evidence type="ECO:0000256" key="1">
    <source>
        <dbReference type="ARBA" id="ARBA00004123"/>
    </source>
</evidence>
<feature type="compositionally biased region" description="Basic residues" evidence="8">
    <location>
        <begin position="21"/>
        <end position="39"/>
    </location>
</feature>
<feature type="region of interest" description="Disordered" evidence="8">
    <location>
        <begin position="129"/>
        <end position="224"/>
    </location>
</feature>
<dbReference type="Proteomes" id="UP000580250">
    <property type="component" value="Unassembled WGS sequence"/>
</dbReference>
<dbReference type="SUPFAM" id="SSF46785">
    <property type="entry name" value="Winged helix' DNA-binding domain"/>
    <property type="match status" value="1"/>
</dbReference>
<gene>
    <name evidence="10" type="ORF">MENT_LOCUS44446</name>
</gene>
<proteinExistence type="inferred from homology"/>
<feature type="compositionally biased region" description="Low complexity" evidence="8">
    <location>
        <begin position="1"/>
        <end position="18"/>
    </location>
</feature>
<feature type="region of interest" description="Disordered" evidence="8">
    <location>
        <begin position="1"/>
        <end position="51"/>
    </location>
</feature>
<comment type="caution">
    <text evidence="10">The sequence shown here is derived from an EMBL/GenBank/DDBJ whole genome shotgun (WGS) entry which is preliminary data.</text>
</comment>
<evidence type="ECO:0000313" key="10">
    <source>
        <dbReference type="EMBL" id="CAD2191604.1"/>
    </source>
</evidence>
<keyword evidence="5 7" id="KW-0238">DNA-binding</keyword>
<evidence type="ECO:0000256" key="2">
    <source>
        <dbReference type="ARBA" id="ARBA00004286"/>
    </source>
</evidence>
<dbReference type="GO" id="GO:0006334">
    <property type="term" value="P:nucleosome assembly"/>
    <property type="evidence" value="ECO:0007669"/>
    <property type="project" value="InterPro"/>
</dbReference>
<protein>
    <recommendedName>
        <fullName evidence="9">H15 domain-containing protein</fullName>
    </recommendedName>
</protein>
<dbReference type="CDD" id="cd00073">
    <property type="entry name" value="H15"/>
    <property type="match status" value="1"/>
</dbReference>